<keyword evidence="2" id="KW-0808">Transferase</keyword>
<dbReference type="KEGG" id="tdl:TDEL_0G01950"/>
<evidence type="ECO:0000313" key="4">
    <source>
        <dbReference type="EMBL" id="CCE93562.1"/>
    </source>
</evidence>
<keyword evidence="1" id="KW-0328">Glycosyltransferase</keyword>
<gene>
    <name evidence="4" type="primary">TDEL0G01950</name>
    <name evidence="4" type="ORF">TDEL_0G01950</name>
</gene>
<keyword evidence="3" id="KW-0812">Transmembrane</keyword>
<keyword evidence="3" id="KW-1133">Transmembrane helix</keyword>
<dbReference type="EMBL" id="HE616748">
    <property type="protein sequence ID" value="CCE93562.1"/>
    <property type="molecule type" value="Genomic_DNA"/>
</dbReference>
<dbReference type="PANTHER" id="PTHR31306">
    <property type="entry name" value="ALPHA-1,6-MANNOSYLTRANSFERASE MNN11-RELATED"/>
    <property type="match status" value="1"/>
</dbReference>
<dbReference type="eggNOG" id="KOG4748">
    <property type="taxonomic scope" value="Eukaryota"/>
</dbReference>
<dbReference type="InterPro" id="IPR008630">
    <property type="entry name" value="Glyco_trans_34"/>
</dbReference>
<dbReference type="HOGENOM" id="CLU_021434_1_0_1"/>
<dbReference type="OrthoDB" id="205108at2759"/>
<dbReference type="STRING" id="1076872.G8ZYT7"/>
<dbReference type="InParanoid" id="G8ZYT7"/>
<dbReference type="GO" id="GO:0006487">
    <property type="term" value="P:protein N-linked glycosylation"/>
    <property type="evidence" value="ECO:0007669"/>
    <property type="project" value="EnsemblFungi"/>
</dbReference>
<keyword evidence="5" id="KW-1185">Reference proteome</keyword>
<sequence>MTFKPKSKFKSGSRTSKNWLSRFLKMCGFPTRLGPFSRLQGRLIVIISGMLLSLYLLSNLFTFGHVARRTYPVEHGHYINEIPASSSLIYPAIEHAPVLKEIGVRGLFTLRTDVEGRSSYILNPSDKPLSDDEKKKTSDQILLVKKSFLDHGKLVYRKSVATPEIVIVTLLDFESFDLDTIVSVVQNRVDYAQRHKYGVYMRWIQEFTPLLENQELQASQEFIKPLIMRAAIHAFPQAKYVFFVDQHSLIMNLDLTLQQHLLDPSVLDMALLKNVPVTPNSNIKTYQHFNVETTRIIIPQSPSGQLDLSSIVVSTDLYGKAFLEYMIDPLFRSYDWEGFSSSVAHFLQWHPQFLGKTALVIQKLIAAPFDVSKPLDQATSDDTLDAVHYSPGDFVVSLKGCKLRGTCAADIAFYYNSIQKN</sequence>
<dbReference type="GO" id="GO:0000032">
    <property type="term" value="P:cell wall mannoprotein biosynthetic process"/>
    <property type="evidence" value="ECO:0007669"/>
    <property type="project" value="EnsemblFungi"/>
</dbReference>
<reference evidence="4 5" key="1">
    <citation type="journal article" date="2011" name="Proc. Natl. Acad. Sci. U.S.A.">
        <title>Evolutionary erosion of yeast sex chromosomes by mating-type switching accidents.</title>
        <authorList>
            <person name="Gordon J.L."/>
            <person name="Armisen D."/>
            <person name="Proux-Wera E."/>
            <person name="Oheigeartaigh S.S."/>
            <person name="Byrne K.P."/>
            <person name="Wolfe K.H."/>
        </authorList>
    </citation>
    <scope>NUCLEOTIDE SEQUENCE [LARGE SCALE GENOMIC DNA]</scope>
    <source>
        <strain evidence="5">ATCC 10662 / CBS 1146 / NBRC 0425 / NCYC 2629 / NRRL Y-866</strain>
    </source>
</reference>
<organism evidence="4 5">
    <name type="scientific">Torulaspora delbrueckii</name>
    <name type="common">Yeast</name>
    <name type="synonym">Candida colliculosa</name>
    <dbReference type="NCBI Taxonomy" id="4950"/>
    <lineage>
        <taxon>Eukaryota</taxon>
        <taxon>Fungi</taxon>
        <taxon>Dikarya</taxon>
        <taxon>Ascomycota</taxon>
        <taxon>Saccharomycotina</taxon>
        <taxon>Saccharomycetes</taxon>
        <taxon>Saccharomycetales</taxon>
        <taxon>Saccharomycetaceae</taxon>
        <taxon>Torulaspora</taxon>
    </lineage>
</organism>
<name>G8ZYT7_TORDE</name>
<accession>G8ZYT7</accession>
<dbReference type="RefSeq" id="XP_003682773.1">
    <property type="nucleotide sequence ID" value="XM_003682725.1"/>
</dbReference>
<evidence type="ECO:0000256" key="1">
    <source>
        <dbReference type="ARBA" id="ARBA00022676"/>
    </source>
</evidence>
<keyword evidence="3" id="KW-0472">Membrane</keyword>
<evidence type="ECO:0000256" key="2">
    <source>
        <dbReference type="ARBA" id="ARBA00022679"/>
    </source>
</evidence>
<dbReference type="AlphaFoldDB" id="G8ZYT7"/>
<dbReference type="Proteomes" id="UP000005627">
    <property type="component" value="Chromosome 7"/>
</dbReference>
<proteinExistence type="predicted"/>
<dbReference type="PANTHER" id="PTHR31306:SF10">
    <property type="entry name" value="ALPHA-1,6-MANNOSYLTRANSFERASE MNN11-RELATED"/>
    <property type="match status" value="1"/>
</dbReference>
<evidence type="ECO:0008006" key="6">
    <source>
        <dbReference type="Google" id="ProtNLM"/>
    </source>
</evidence>
<dbReference type="GO" id="GO:0000136">
    <property type="term" value="C:mannan polymerase complex"/>
    <property type="evidence" value="ECO:0007669"/>
    <property type="project" value="EnsemblFungi"/>
</dbReference>
<protein>
    <recommendedName>
        <fullName evidence="6">Alpha-1,6-mannosyltransferase MNN11</fullName>
    </recommendedName>
</protein>
<dbReference type="Pfam" id="PF05637">
    <property type="entry name" value="Glyco_transf_34"/>
    <property type="match status" value="1"/>
</dbReference>
<dbReference type="GeneID" id="11504699"/>
<feature type="transmembrane region" description="Helical" evidence="3">
    <location>
        <begin position="43"/>
        <end position="63"/>
    </location>
</feature>
<evidence type="ECO:0000313" key="5">
    <source>
        <dbReference type="Proteomes" id="UP000005627"/>
    </source>
</evidence>
<evidence type="ECO:0000256" key="3">
    <source>
        <dbReference type="SAM" id="Phobius"/>
    </source>
</evidence>
<dbReference type="FunCoup" id="G8ZYT7">
    <property type="interactions" value="120"/>
</dbReference>
<dbReference type="GO" id="GO:0000009">
    <property type="term" value="F:alpha-1,6-mannosyltransferase activity"/>
    <property type="evidence" value="ECO:0007669"/>
    <property type="project" value="EnsemblFungi"/>
</dbReference>